<protein>
    <submittedName>
        <fullName evidence="1">Uncharacterized protein</fullName>
    </submittedName>
</protein>
<name>A0A1C5H5H1_9ACTN</name>
<dbReference type="EMBL" id="LT607754">
    <property type="protein sequence ID" value="SCG41137.1"/>
    <property type="molecule type" value="Genomic_DNA"/>
</dbReference>
<dbReference type="RefSeq" id="WP_157746270.1">
    <property type="nucleotide sequence ID" value="NZ_LT607754.1"/>
</dbReference>
<evidence type="ECO:0000313" key="2">
    <source>
        <dbReference type="Proteomes" id="UP000198221"/>
    </source>
</evidence>
<dbReference type="Proteomes" id="UP000198221">
    <property type="component" value="Chromosome I"/>
</dbReference>
<proteinExistence type="predicted"/>
<accession>A0A1C5H5H1</accession>
<sequence length="57" mass="5799">MLLAAAACLGGDGPTQVLTVGRAAGGRFTGLPERQKAEGLIDGKQGKGVYVRDSLAR</sequence>
<organism evidence="1 2">
    <name type="scientific">Micromonospora inositola</name>
    <dbReference type="NCBI Taxonomy" id="47865"/>
    <lineage>
        <taxon>Bacteria</taxon>
        <taxon>Bacillati</taxon>
        <taxon>Actinomycetota</taxon>
        <taxon>Actinomycetes</taxon>
        <taxon>Micromonosporales</taxon>
        <taxon>Micromonosporaceae</taxon>
        <taxon>Micromonospora</taxon>
    </lineage>
</organism>
<dbReference type="AlphaFoldDB" id="A0A1C5H5H1"/>
<keyword evidence="2" id="KW-1185">Reference proteome</keyword>
<reference evidence="2" key="1">
    <citation type="submission" date="2016-06" db="EMBL/GenBank/DDBJ databases">
        <authorList>
            <person name="Varghese N."/>
            <person name="Submissions Spin"/>
        </authorList>
    </citation>
    <scope>NUCLEOTIDE SEQUENCE [LARGE SCALE GENOMIC DNA]</scope>
    <source>
        <strain evidence="2">DSM 43819</strain>
    </source>
</reference>
<evidence type="ECO:0000313" key="1">
    <source>
        <dbReference type="EMBL" id="SCG41137.1"/>
    </source>
</evidence>
<gene>
    <name evidence="1" type="ORF">GA0070613_0845</name>
</gene>